<dbReference type="Pfam" id="PF25462">
    <property type="entry name" value="Beta-barrel_INTS6"/>
    <property type="match status" value="1"/>
</dbReference>
<dbReference type="CDD" id="cd00198">
    <property type="entry name" value="vWFA"/>
    <property type="match status" value="1"/>
</dbReference>
<dbReference type="InterPro" id="IPR036465">
    <property type="entry name" value="vWFA_dom_sf"/>
</dbReference>
<dbReference type="InterPro" id="IPR002035">
    <property type="entry name" value="VWF_A"/>
</dbReference>
<dbReference type="InterPro" id="IPR051113">
    <property type="entry name" value="Integrator_subunit6"/>
</dbReference>
<dbReference type="PANTHER" id="PTHR12957">
    <property type="entry name" value="DEAD/H BOX POLYPEPTIDE 26/DICE1-RELATED"/>
    <property type="match status" value="1"/>
</dbReference>
<feature type="compositionally biased region" description="Low complexity" evidence="2">
    <location>
        <begin position="713"/>
        <end position="724"/>
    </location>
</feature>
<dbReference type="GO" id="GO:0034472">
    <property type="term" value="P:snRNA 3'-end processing"/>
    <property type="evidence" value="ECO:0007669"/>
    <property type="project" value="TreeGrafter"/>
</dbReference>
<dbReference type="GO" id="GO:0032039">
    <property type="term" value="C:integrator complex"/>
    <property type="evidence" value="ECO:0007669"/>
    <property type="project" value="TreeGrafter"/>
</dbReference>
<dbReference type="EMBL" id="JANTQA010000070">
    <property type="protein sequence ID" value="KAJ3425521.1"/>
    <property type="molecule type" value="Genomic_DNA"/>
</dbReference>
<dbReference type="SUPFAM" id="SSF53300">
    <property type="entry name" value="vWA-like"/>
    <property type="match status" value="1"/>
</dbReference>
<dbReference type="AlphaFoldDB" id="A0AAV7Y6Q9"/>
<feature type="compositionally biased region" description="Basic residues" evidence="2">
    <location>
        <begin position="678"/>
        <end position="692"/>
    </location>
</feature>
<dbReference type="InterPro" id="IPR057413">
    <property type="entry name" value="Beta-barrel_INTS6"/>
</dbReference>
<protein>
    <submittedName>
        <fullName evidence="4">Integrator complex subunit</fullName>
    </submittedName>
</protein>
<dbReference type="Gene3D" id="3.40.50.410">
    <property type="entry name" value="von Willebrand factor, type A domain"/>
    <property type="match status" value="1"/>
</dbReference>
<gene>
    <name evidence="4" type="ORF">M0812_27966</name>
</gene>
<evidence type="ECO:0000259" key="3">
    <source>
        <dbReference type="PROSITE" id="PS50234"/>
    </source>
</evidence>
<dbReference type="Pfam" id="PF13519">
    <property type="entry name" value="VWA_2"/>
    <property type="match status" value="1"/>
</dbReference>
<evidence type="ECO:0000313" key="4">
    <source>
        <dbReference type="EMBL" id="KAJ3425521.1"/>
    </source>
</evidence>
<feature type="region of interest" description="Disordered" evidence="2">
    <location>
        <begin position="709"/>
        <end position="772"/>
    </location>
</feature>
<dbReference type="Proteomes" id="UP001146793">
    <property type="component" value="Unassembled WGS sequence"/>
</dbReference>
<evidence type="ECO:0000256" key="1">
    <source>
        <dbReference type="SAM" id="Coils"/>
    </source>
</evidence>
<comment type="caution">
    <text evidence="4">The sequence shown here is derived from an EMBL/GenBank/DDBJ whole genome shotgun (WGS) entry which is preliminary data.</text>
</comment>
<accession>A0AAV7Y6Q9</accession>
<evidence type="ECO:0000256" key="2">
    <source>
        <dbReference type="SAM" id="MobiDB-lite"/>
    </source>
</evidence>
<feature type="compositionally biased region" description="Low complexity" evidence="2">
    <location>
        <begin position="749"/>
        <end position="772"/>
    </location>
</feature>
<keyword evidence="1" id="KW-0175">Coiled coil</keyword>
<dbReference type="PROSITE" id="PS50234">
    <property type="entry name" value="VWFA"/>
    <property type="match status" value="1"/>
</dbReference>
<organism evidence="4 5">
    <name type="scientific">Anaeramoeba flamelloides</name>
    <dbReference type="NCBI Taxonomy" id="1746091"/>
    <lineage>
        <taxon>Eukaryota</taxon>
        <taxon>Metamonada</taxon>
        <taxon>Anaeramoebidae</taxon>
        <taxon>Anaeramoeba</taxon>
    </lineage>
</organism>
<reference evidence="4" key="1">
    <citation type="submission" date="2022-08" db="EMBL/GenBank/DDBJ databases">
        <title>Novel sulphate-reducing endosymbionts in the free-living metamonad Anaeramoeba.</title>
        <authorList>
            <person name="Jerlstrom-Hultqvist J."/>
            <person name="Cepicka I."/>
            <person name="Gallot-Lavallee L."/>
            <person name="Salas-Leiva D."/>
            <person name="Curtis B.A."/>
            <person name="Zahonova K."/>
            <person name="Pipaliya S."/>
            <person name="Dacks J."/>
            <person name="Roger A.J."/>
        </authorList>
    </citation>
    <scope>NUCLEOTIDE SEQUENCE</scope>
    <source>
        <strain evidence="4">Busselton2</strain>
    </source>
</reference>
<feature type="compositionally biased region" description="Polar residues" evidence="2">
    <location>
        <begin position="739"/>
        <end position="748"/>
    </location>
</feature>
<dbReference type="PANTHER" id="PTHR12957:SF2">
    <property type="entry name" value="INTEGRATOR COMPLEX SUBUNIT 6"/>
    <property type="match status" value="1"/>
</dbReference>
<name>A0AAV7Y6Q9_9EUKA</name>
<feature type="region of interest" description="Disordered" evidence="2">
    <location>
        <begin position="669"/>
        <end position="696"/>
    </location>
</feature>
<sequence>MNIVFAIDTSSSMNQTISSGITLIDCVKAAIEYFVKLRVESQHYKGDRYFLVTSSEDNSGKKVTWSTPYSSFLEEVKHLKATDMTNINSLFLHSFEILNKFRFLTQCDNFGNGYCPWMSETGVVIFFTDGGMISDFNKTKEHVKIPSSKEAGFELSLEPFRWDQRVYTISLEISGLNSPNSKIEMKNENKLNIKQNPVFVMSDITAGKVFVADSLRNLLHIMDNIQKNYLRSWVTVNFEPIPKVHQQQQQMNMYNNNLQINNETRNHLQYNNNMNNENNNETGQRQIPKLHYTLLIVKNRNGNWPIPEQHWLKPNFLNLPQRQSQPLIWIDQDPCEHSIIPNFPIDSYELAPSTLTEYFLSFNNPKLCWKVYTPRIGENNTQMIGRTFGFIKQSTEKPVIKIYILPYNWPVLFRLLRNLNTTNISQRITFNNWKREFEQYLLNIPFYYIIPLNNYLNNIGRSNMISDQFIRKYGRPNPTISKYLIRLKHQAKQENEKIQNSLNEFNQQNNRKHFQENSRNNSSSKNSFSNFQLLDKRDGLQSNIKLKMDNYQKFNFNNKLTNDNFENNINFNPFDIGKENLESEFLKIKSRWFNFSNKNEVDQKFKVKISEMGNYSHEMRKRQTLRPFDEKEEEKMLNNKNKNFFGNPFKQGWDEGLDTEIDEMNEARNVQQQYQNRSTKRKSRKSTKKKRRPLSERFLDLDDDEIIFDKKNNSNNNKNMLIENNNEKNDNSSSSKLSTPSLASLQTNSSLFPSSSSSSSSSSPSSSSSISSSSLLKNSQDAWDLNSALKIKNENLIIKKKCFQLIKKLKKDQNHLIIEQIKKLKGPKWNLERLIKDILDMAQNWKKYSLVDELEKKLI</sequence>
<feature type="coiled-coil region" evidence="1">
    <location>
        <begin position="484"/>
        <end position="511"/>
    </location>
</feature>
<evidence type="ECO:0000313" key="5">
    <source>
        <dbReference type="Proteomes" id="UP001146793"/>
    </source>
</evidence>
<feature type="domain" description="VWFA" evidence="3">
    <location>
        <begin position="2"/>
        <end position="225"/>
    </location>
</feature>
<proteinExistence type="predicted"/>